<dbReference type="PANTHER" id="PTHR13318">
    <property type="entry name" value="PARTNER OF PAIRED, ISOFORM B-RELATED"/>
    <property type="match status" value="1"/>
</dbReference>
<dbReference type="Pfam" id="PF25372">
    <property type="entry name" value="DUF7885"/>
    <property type="match status" value="1"/>
</dbReference>
<dbReference type="InterPro" id="IPR057207">
    <property type="entry name" value="FBXL15_LRR"/>
</dbReference>
<dbReference type="PROSITE" id="PS50181">
    <property type="entry name" value="FBOX"/>
    <property type="match status" value="1"/>
</dbReference>
<dbReference type="InterPro" id="IPR001810">
    <property type="entry name" value="F-box_dom"/>
</dbReference>
<gene>
    <name evidence="2" type="ORF">KP509_32G043700</name>
</gene>
<dbReference type="InterPro" id="IPR036047">
    <property type="entry name" value="F-box-like_dom_sf"/>
</dbReference>
<reference evidence="2" key="1">
    <citation type="submission" date="2021-08" db="EMBL/GenBank/DDBJ databases">
        <title>WGS assembly of Ceratopteris richardii.</title>
        <authorList>
            <person name="Marchant D.B."/>
            <person name="Chen G."/>
            <person name="Jenkins J."/>
            <person name="Shu S."/>
            <person name="Leebens-Mack J."/>
            <person name="Grimwood J."/>
            <person name="Schmutz J."/>
            <person name="Soltis P."/>
            <person name="Soltis D."/>
            <person name="Chen Z.-H."/>
        </authorList>
    </citation>
    <scope>NUCLEOTIDE SEQUENCE</scope>
    <source>
        <strain evidence="2">Whitten #5841</strain>
        <tissue evidence="2">Leaf</tissue>
    </source>
</reference>
<protein>
    <recommendedName>
        <fullName evidence="1">F-box domain-containing protein</fullName>
    </recommendedName>
</protein>
<dbReference type="SMART" id="SM00367">
    <property type="entry name" value="LRR_CC"/>
    <property type="match status" value="8"/>
</dbReference>
<dbReference type="Pfam" id="PF12937">
    <property type="entry name" value="F-box-like"/>
    <property type="match status" value="1"/>
</dbReference>
<dbReference type="InterPro" id="IPR032675">
    <property type="entry name" value="LRR_dom_sf"/>
</dbReference>
<dbReference type="OrthoDB" id="2585512at2759"/>
<accession>A0A8T2QTI2</accession>
<name>A0A8T2QTI2_CERRI</name>
<feature type="domain" description="F-box" evidence="1">
    <location>
        <begin position="1"/>
        <end position="48"/>
    </location>
</feature>
<dbReference type="CDD" id="cd09917">
    <property type="entry name" value="F-box_SF"/>
    <property type="match status" value="1"/>
</dbReference>
<organism evidence="2 3">
    <name type="scientific">Ceratopteris richardii</name>
    <name type="common">Triangle waterfern</name>
    <dbReference type="NCBI Taxonomy" id="49495"/>
    <lineage>
        <taxon>Eukaryota</taxon>
        <taxon>Viridiplantae</taxon>
        <taxon>Streptophyta</taxon>
        <taxon>Embryophyta</taxon>
        <taxon>Tracheophyta</taxon>
        <taxon>Polypodiopsida</taxon>
        <taxon>Polypodiidae</taxon>
        <taxon>Polypodiales</taxon>
        <taxon>Pteridineae</taxon>
        <taxon>Pteridaceae</taxon>
        <taxon>Parkerioideae</taxon>
        <taxon>Ceratopteris</taxon>
    </lineage>
</organism>
<dbReference type="PANTHER" id="PTHR13318:SF105">
    <property type="entry name" value="F-BOX_LRR-REPEAT PROTEIN 3"/>
    <property type="match status" value="1"/>
</dbReference>
<dbReference type="GO" id="GO:0031146">
    <property type="term" value="P:SCF-dependent proteasomal ubiquitin-dependent protein catabolic process"/>
    <property type="evidence" value="ECO:0007669"/>
    <property type="project" value="TreeGrafter"/>
</dbReference>
<evidence type="ECO:0000313" key="2">
    <source>
        <dbReference type="EMBL" id="KAH7287207.1"/>
    </source>
</evidence>
<dbReference type="Proteomes" id="UP000825935">
    <property type="component" value="Chromosome 32"/>
</dbReference>
<dbReference type="AlphaFoldDB" id="A0A8T2QTI2"/>
<dbReference type="InterPro" id="IPR006553">
    <property type="entry name" value="Leu-rich_rpt_Cys-con_subtyp"/>
</dbReference>
<dbReference type="SUPFAM" id="SSF52047">
    <property type="entry name" value="RNI-like"/>
    <property type="match status" value="3"/>
</dbReference>
<dbReference type="EMBL" id="CM035437">
    <property type="protein sequence ID" value="KAH7287207.1"/>
    <property type="molecule type" value="Genomic_DNA"/>
</dbReference>
<dbReference type="Gene3D" id="1.20.1280.50">
    <property type="match status" value="1"/>
</dbReference>
<keyword evidence="3" id="KW-1185">Reference proteome</keyword>
<comment type="caution">
    <text evidence="2">The sequence shown here is derived from an EMBL/GenBank/DDBJ whole genome shotgun (WGS) entry which is preliminary data.</text>
</comment>
<proteinExistence type="predicted"/>
<evidence type="ECO:0000313" key="3">
    <source>
        <dbReference type="Proteomes" id="UP000825935"/>
    </source>
</evidence>
<evidence type="ECO:0000259" key="1">
    <source>
        <dbReference type="PROSITE" id="PS50181"/>
    </source>
</evidence>
<dbReference type="OMA" id="WLLEADI"/>
<sequence length="612" mass="68566">MEDLPDALVQNILSRLDVPSLCAAASSCRRLHECTSQLIPHLKKFDLREFPPSFDDLKGFLQHTSKLQSLKLDCLYLDGQDLSLLLKPSLEEIHFQNVDAGFPRLISDIAHCCPRLRFLQIDLRSWVVGSTNSFWTPDLETLTDCPTLESLCLTGGLVCVLDPYAFSAIARLSKLRTLSLGYVPERYAKELFSFSVEHSQWKKTHSKLFQLQNLQSLSLLLDRITDTFILLVCENLPCLVELELEDEPGEEPLIAFDLTTTGVQHLGACTNLRRLMLTRSQVSYPATFKRVEDLGFLFLAEKCSKLESIKLAGFSRISDASCREILHSFPNLHTFELLRSPRVTDLTFRDFSVISTKLMSVALVSCNLISNSSVKQLSYCRDLKSLNLKGCKSIGDGGLGAIATLEKLETLNLTGTDVSDMGLSTLGRGRTPLVFLSLYGCQRISDDGVACLVEGSISQTLQDLDLSNIPSLTDRAVLKLVHSGMKIVELRMRNCCNIGDTSLIALASMTCRGCGFGGSLRSLDLFNCKALTSLSIRWLRKPYFPRLRCLGLSWNILSQSVVDLLHQEHPHLRVLGYDLDFNGPDGEEIYQYSTDYGREDELERWMEGEDDY</sequence>
<dbReference type="SUPFAM" id="SSF81383">
    <property type="entry name" value="F-box domain"/>
    <property type="match status" value="1"/>
</dbReference>
<dbReference type="Gene3D" id="3.80.10.10">
    <property type="entry name" value="Ribonuclease Inhibitor"/>
    <property type="match status" value="2"/>
</dbReference>
<dbReference type="GO" id="GO:0019005">
    <property type="term" value="C:SCF ubiquitin ligase complex"/>
    <property type="evidence" value="ECO:0007669"/>
    <property type="project" value="TreeGrafter"/>
</dbReference>